<protein>
    <submittedName>
        <fullName evidence="10">Fungal-specific transcription factor domain-containing protein</fullName>
    </submittedName>
</protein>
<evidence type="ECO:0000256" key="5">
    <source>
        <dbReference type="ARBA" id="ARBA00022833"/>
    </source>
</evidence>
<keyword evidence="2" id="KW-0479">Metal-binding</keyword>
<keyword evidence="3" id="KW-0677">Repeat</keyword>
<dbReference type="GO" id="GO:0006351">
    <property type="term" value="P:DNA-templated transcription"/>
    <property type="evidence" value="ECO:0007669"/>
    <property type="project" value="InterPro"/>
</dbReference>
<feature type="domain" description="C2H2-type" evidence="9">
    <location>
        <begin position="112"/>
        <end position="141"/>
    </location>
</feature>
<organism evidence="10 11">
    <name type="scientific">Lineolata rhizophorae</name>
    <dbReference type="NCBI Taxonomy" id="578093"/>
    <lineage>
        <taxon>Eukaryota</taxon>
        <taxon>Fungi</taxon>
        <taxon>Dikarya</taxon>
        <taxon>Ascomycota</taxon>
        <taxon>Pezizomycotina</taxon>
        <taxon>Dothideomycetes</taxon>
        <taxon>Dothideomycetes incertae sedis</taxon>
        <taxon>Lineolatales</taxon>
        <taxon>Lineolataceae</taxon>
        <taxon>Lineolata</taxon>
    </lineage>
</organism>
<evidence type="ECO:0000259" key="9">
    <source>
        <dbReference type="PROSITE" id="PS50157"/>
    </source>
</evidence>
<dbReference type="SUPFAM" id="SSF57667">
    <property type="entry name" value="beta-beta-alpha zinc fingers"/>
    <property type="match status" value="1"/>
</dbReference>
<evidence type="ECO:0000256" key="7">
    <source>
        <dbReference type="PROSITE-ProRule" id="PRU00042"/>
    </source>
</evidence>
<proteinExistence type="predicted"/>
<dbReference type="Pfam" id="PF00096">
    <property type="entry name" value="zf-C2H2"/>
    <property type="match status" value="2"/>
</dbReference>
<accession>A0A6A6P3U8</accession>
<dbReference type="Proteomes" id="UP000799766">
    <property type="component" value="Unassembled WGS sequence"/>
</dbReference>
<dbReference type="PROSITE" id="PS00028">
    <property type="entry name" value="ZINC_FINGER_C2H2_1"/>
    <property type="match status" value="2"/>
</dbReference>
<dbReference type="GO" id="GO:0000978">
    <property type="term" value="F:RNA polymerase II cis-regulatory region sequence-specific DNA binding"/>
    <property type="evidence" value="ECO:0007669"/>
    <property type="project" value="InterPro"/>
</dbReference>
<dbReference type="AlphaFoldDB" id="A0A6A6P3U8"/>
<evidence type="ECO:0000256" key="1">
    <source>
        <dbReference type="ARBA" id="ARBA00004123"/>
    </source>
</evidence>
<comment type="subcellular location">
    <subcellularLocation>
        <location evidence="1">Nucleus</location>
    </subcellularLocation>
</comment>
<dbReference type="Pfam" id="PF04082">
    <property type="entry name" value="Fungal_trans"/>
    <property type="match status" value="1"/>
</dbReference>
<evidence type="ECO:0000313" key="10">
    <source>
        <dbReference type="EMBL" id="KAF2458656.1"/>
    </source>
</evidence>
<feature type="compositionally biased region" description="Basic residues" evidence="8">
    <location>
        <begin position="49"/>
        <end position="58"/>
    </location>
</feature>
<dbReference type="EMBL" id="MU001677">
    <property type="protein sequence ID" value="KAF2458656.1"/>
    <property type="molecule type" value="Genomic_DNA"/>
</dbReference>
<evidence type="ECO:0000256" key="4">
    <source>
        <dbReference type="ARBA" id="ARBA00022771"/>
    </source>
</evidence>
<sequence length="908" mass="100497">MASALVQSHDHQLRVPTAPASVGPILRKTTRLRQLPPPNLSTSSEQQKVPKRTPKRRPASQESEIAVRCAKSPARRAQSIMQAPRSLAGGASGVTYTKTGRISKAKKGLKVHKCEVRGCNKVFSRAEHLRRHAQNHAPKGLPCEHPGCGKAFARPDLLKRHRERHETEDMSPRRSSCNSNTSTSSSDAFTGPIGSVSSMVDAPIDHSVAPSAQFQPSYDVFAEPVSITSAPKPTYSLSLEDNLDPSLTGPPDGRSSHRSDSFQDNQWNDERRLSSYASSESPAQNSFGIQLSVPSFPPGERTRSPSSSSAPDSWYPYPIATSRTPASPMSPITPYYWPPNTSGPELSLSHPVDLPFATSTTFSLSSPLDAHLNIDASPFPCPTSYADIDSAELVGLMGAAQSLMDGRSHNARQYFNLYWEHFHHLLPILHKPTITSEVPPPLLRAAMMVIGAQYSEDRSAKETVRPLHDACVKMIGMRDKASSRPLRTCDKQATLLVEYYSQFRGKRATRGLSKAFVDVYTSLLQDDEVTSPHTLDTLEDPAQGEHRWQEWVEIATKHRLFQACITLDCQQSALLGRVRPMPDIDFLNLPLSSSAALWEASSLEQWISLKSQTGGRPSTVSDAYEAFSSHHIPSHYTLDAFQSRFLISALYFAGVADQKLVFWPYSQVIDESSCVQLPYHAAMLARNTPIRSLLGVTGESWIPSERLARDKYTEAKLELRVWVEEAANRSFFLANDLIQASMTVDGRSVRIAARHALCLLRIAMDQPPEQSDLVDDYAVYEAVLVLWAITYVGLGRHARARPQVTNNAAAGFGAVNFEGPPGAVARDTVLTFLRRAELLLDRPVRDGSPRWPDTASVLIEWRRGVDAALRWVRLRLCGNERKTLGELMNGSVRVLEELIARGWAEGWF</sequence>
<dbReference type="InterPro" id="IPR051059">
    <property type="entry name" value="VerF-like"/>
</dbReference>
<dbReference type="PROSITE" id="PS50157">
    <property type="entry name" value="ZINC_FINGER_C2H2_2"/>
    <property type="match status" value="2"/>
</dbReference>
<dbReference type="GO" id="GO:0008270">
    <property type="term" value="F:zinc ion binding"/>
    <property type="evidence" value="ECO:0007669"/>
    <property type="project" value="UniProtKB-KW"/>
</dbReference>
<reference evidence="10" key="1">
    <citation type="journal article" date="2020" name="Stud. Mycol.">
        <title>101 Dothideomycetes genomes: a test case for predicting lifestyles and emergence of pathogens.</title>
        <authorList>
            <person name="Haridas S."/>
            <person name="Albert R."/>
            <person name="Binder M."/>
            <person name="Bloem J."/>
            <person name="Labutti K."/>
            <person name="Salamov A."/>
            <person name="Andreopoulos B."/>
            <person name="Baker S."/>
            <person name="Barry K."/>
            <person name="Bills G."/>
            <person name="Bluhm B."/>
            <person name="Cannon C."/>
            <person name="Castanera R."/>
            <person name="Culley D."/>
            <person name="Daum C."/>
            <person name="Ezra D."/>
            <person name="Gonzalez J."/>
            <person name="Henrissat B."/>
            <person name="Kuo A."/>
            <person name="Liang C."/>
            <person name="Lipzen A."/>
            <person name="Lutzoni F."/>
            <person name="Magnuson J."/>
            <person name="Mondo S."/>
            <person name="Nolan M."/>
            <person name="Ohm R."/>
            <person name="Pangilinan J."/>
            <person name="Park H.-J."/>
            <person name="Ramirez L."/>
            <person name="Alfaro M."/>
            <person name="Sun H."/>
            <person name="Tritt A."/>
            <person name="Yoshinaga Y."/>
            <person name="Zwiers L.-H."/>
            <person name="Turgeon B."/>
            <person name="Goodwin S."/>
            <person name="Spatafora J."/>
            <person name="Crous P."/>
            <person name="Grigoriev I."/>
        </authorList>
    </citation>
    <scope>NUCLEOTIDE SEQUENCE</scope>
    <source>
        <strain evidence="10">ATCC 16933</strain>
    </source>
</reference>
<dbReference type="InterPro" id="IPR007219">
    <property type="entry name" value="XnlR_reg_dom"/>
</dbReference>
<feature type="region of interest" description="Disordered" evidence="8">
    <location>
        <begin position="1"/>
        <end position="66"/>
    </location>
</feature>
<feature type="region of interest" description="Disordered" evidence="8">
    <location>
        <begin position="163"/>
        <end position="194"/>
    </location>
</feature>
<dbReference type="GO" id="GO:0005634">
    <property type="term" value="C:nucleus"/>
    <property type="evidence" value="ECO:0007669"/>
    <property type="project" value="UniProtKB-SubCell"/>
</dbReference>
<dbReference type="Gene3D" id="3.30.160.60">
    <property type="entry name" value="Classic Zinc Finger"/>
    <property type="match status" value="2"/>
</dbReference>
<dbReference type="OrthoDB" id="6077919at2759"/>
<evidence type="ECO:0000256" key="8">
    <source>
        <dbReference type="SAM" id="MobiDB-lite"/>
    </source>
</evidence>
<name>A0A6A6P3U8_9PEZI</name>
<evidence type="ECO:0000256" key="2">
    <source>
        <dbReference type="ARBA" id="ARBA00022723"/>
    </source>
</evidence>
<feature type="compositionally biased region" description="Polar residues" evidence="8">
    <location>
        <begin position="275"/>
        <end position="293"/>
    </location>
</feature>
<keyword evidence="4 7" id="KW-0863">Zinc-finger</keyword>
<dbReference type="CDD" id="cd12148">
    <property type="entry name" value="fungal_TF_MHR"/>
    <property type="match status" value="1"/>
</dbReference>
<feature type="compositionally biased region" description="Low complexity" evidence="8">
    <location>
        <begin position="304"/>
        <end position="316"/>
    </location>
</feature>
<evidence type="ECO:0000256" key="3">
    <source>
        <dbReference type="ARBA" id="ARBA00022737"/>
    </source>
</evidence>
<evidence type="ECO:0000313" key="11">
    <source>
        <dbReference type="Proteomes" id="UP000799766"/>
    </source>
</evidence>
<keyword evidence="11" id="KW-1185">Reference proteome</keyword>
<dbReference type="InterPro" id="IPR013087">
    <property type="entry name" value="Znf_C2H2_type"/>
</dbReference>
<gene>
    <name evidence="10" type="ORF">BDY21DRAFT_208640</name>
</gene>
<dbReference type="PANTHER" id="PTHR40626:SF30">
    <property type="entry name" value="FINGER DOMAIN PROTEIN, PUTATIVE (AFU_ORTHOLOGUE AFUA_4G13600)-RELATED"/>
    <property type="match status" value="1"/>
</dbReference>
<dbReference type="SMART" id="SM00355">
    <property type="entry name" value="ZnF_C2H2"/>
    <property type="match status" value="2"/>
</dbReference>
<evidence type="ECO:0000256" key="6">
    <source>
        <dbReference type="ARBA" id="ARBA00023242"/>
    </source>
</evidence>
<dbReference type="GO" id="GO:0000785">
    <property type="term" value="C:chromatin"/>
    <property type="evidence" value="ECO:0007669"/>
    <property type="project" value="TreeGrafter"/>
</dbReference>
<keyword evidence="5" id="KW-0862">Zinc</keyword>
<feature type="region of interest" description="Disordered" evidence="8">
    <location>
        <begin position="232"/>
        <end position="316"/>
    </location>
</feature>
<keyword evidence="6" id="KW-0539">Nucleus</keyword>
<dbReference type="GO" id="GO:0000981">
    <property type="term" value="F:DNA-binding transcription factor activity, RNA polymerase II-specific"/>
    <property type="evidence" value="ECO:0007669"/>
    <property type="project" value="InterPro"/>
</dbReference>
<dbReference type="PANTHER" id="PTHR40626">
    <property type="entry name" value="MIP31509P"/>
    <property type="match status" value="1"/>
</dbReference>
<feature type="domain" description="C2H2-type" evidence="9">
    <location>
        <begin position="141"/>
        <end position="170"/>
    </location>
</feature>
<feature type="compositionally biased region" description="Low complexity" evidence="8">
    <location>
        <begin position="173"/>
        <end position="186"/>
    </location>
</feature>
<dbReference type="InterPro" id="IPR036236">
    <property type="entry name" value="Znf_C2H2_sf"/>
</dbReference>